<dbReference type="GO" id="GO:0005524">
    <property type="term" value="F:ATP binding"/>
    <property type="evidence" value="ECO:0007669"/>
    <property type="project" value="InterPro"/>
</dbReference>
<protein>
    <recommendedName>
        <fullName evidence="8">ABC transmembrane type-1 domain-containing protein</fullName>
    </recommendedName>
</protein>
<name>B0M8Z9_ANACD</name>
<dbReference type="SUPFAM" id="SSF90123">
    <property type="entry name" value="ABC transporter transmembrane region"/>
    <property type="match status" value="1"/>
</dbReference>
<evidence type="ECO:0000256" key="2">
    <source>
        <dbReference type="ARBA" id="ARBA00022692"/>
    </source>
</evidence>
<dbReference type="InterPro" id="IPR036640">
    <property type="entry name" value="ABC1_TM_sf"/>
</dbReference>
<dbReference type="Proteomes" id="UP000004935">
    <property type="component" value="Unassembled WGS sequence"/>
</dbReference>
<evidence type="ECO:0000256" key="5">
    <source>
        <dbReference type="SAM" id="Phobius"/>
    </source>
</evidence>
<keyword evidence="3 5" id="KW-1133">Transmembrane helix</keyword>
<dbReference type="eggNOG" id="COG1132">
    <property type="taxonomic scope" value="Bacteria"/>
</dbReference>
<dbReference type="STRING" id="411490.ANACAC_00026"/>
<feature type="transmembrane region" description="Helical" evidence="5">
    <location>
        <begin position="34"/>
        <end position="51"/>
    </location>
</feature>
<dbReference type="HOGENOM" id="CLU_2128243_0_0_9"/>
<sequence length="113" mass="12871">MLFSGESETVESKKGLKLVLKKIYNLLDGKQKRNFVLIILIMIVSAVLSQITPKAIGWLTDDMLIQNQINFLKVIPLLFLILAVNVINELMKILRRIMVEDTATKTEKRQGES</sequence>
<reference evidence="6" key="1">
    <citation type="submission" date="2007-11" db="EMBL/GenBank/DDBJ databases">
        <authorList>
            <person name="Fulton L."/>
            <person name="Clifton S."/>
            <person name="Fulton B."/>
            <person name="Xu J."/>
            <person name="Minx P."/>
            <person name="Pepin K.H."/>
            <person name="Johnson M."/>
            <person name="Thiruvilangam P."/>
            <person name="Bhonagiri V."/>
            <person name="Nash W.E."/>
            <person name="Mardis E.R."/>
            <person name="Wilson R.K."/>
        </authorList>
    </citation>
    <scope>NUCLEOTIDE SEQUENCE [LARGE SCALE GENOMIC DNA]</scope>
    <source>
        <strain evidence="6">DSM 14662</strain>
    </source>
</reference>
<proteinExistence type="predicted"/>
<evidence type="ECO:0000256" key="4">
    <source>
        <dbReference type="ARBA" id="ARBA00023136"/>
    </source>
</evidence>
<evidence type="ECO:0000256" key="1">
    <source>
        <dbReference type="ARBA" id="ARBA00004651"/>
    </source>
</evidence>
<dbReference type="EMBL" id="ABAX03000001">
    <property type="protein sequence ID" value="EDR99185.1"/>
    <property type="molecule type" value="Genomic_DNA"/>
</dbReference>
<dbReference type="GO" id="GO:0005886">
    <property type="term" value="C:plasma membrane"/>
    <property type="evidence" value="ECO:0007669"/>
    <property type="project" value="UniProtKB-SubCell"/>
</dbReference>
<evidence type="ECO:0000313" key="6">
    <source>
        <dbReference type="EMBL" id="EDR99185.1"/>
    </source>
</evidence>
<feature type="transmembrane region" description="Helical" evidence="5">
    <location>
        <begin position="71"/>
        <end position="88"/>
    </location>
</feature>
<organism evidence="6 7">
    <name type="scientific">Anaerostipes caccae (strain DSM 14662 / CCUG 47493 / JCM 13470 / NCIMB 13811 / L1-92)</name>
    <dbReference type="NCBI Taxonomy" id="411490"/>
    <lineage>
        <taxon>Bacteria</taxon>
        <taxon>Bacillati</taxon>
        <taxon>Bacillota</taxon>
        <taxon>Clostridia</taxon>
        <taxon>Lachnospirales</taxon>
        <taxon>Lachnospiraceae</taxon>
        <taxon>Anaerostipes</taxon>
    </lineage>
</organism>
<keyword evidence="7" id="KW-1185">Reference proteome</keyword>
<keyword evidence="4 5" id="KW-0472">Membrane</keyword>
<dbReference type="Gene3D" id="1.20.1560.10">
    <property type="entry name" value="ABC transporter type 1, transmembrane domain"/>
    <property type="match status" value="1"/>
</dbReference>
<accession>B0M8Z9</accession>
<dbReference type="AlphaFoldDB" id="B0M8Z9"/>
<evidence type="ECO:0000256" key="3">
    <source>
        <dbReference type="ARBA" id="ARBA00022989"/>
    </source>
</evidence>
<evidence type="ECO:0008006" key="8">
    <source>
        <dbReference type="Google" id="ProtNLM"/>
    </source>
</evidence>
<evidence type="ECO:0000313" key="7">
    <source>
        <dbReference type="Proteomes" id="UP000004935"/>
    </source>
</evidence>
<comment type="caution">
    <text evidence="6">The sequence shown here is derived from an EMBL/GenBank/DDBJ whole genome shotgun (WGS) entry which is preliminary data.</text>
</comment>
<comment type="subcellular location">
    <subcellularLocation>
        <location evidence="1">Cell membrane</location>
        <topology evidence="1">Multi-pass membrane protein</topology>
    </subcellularLocation>
</comment>
<keyword evidence="2 5" id="KW-0812">Transmembrane</keyword>
<gene>
    <name evidence="6" type="ORF">ANACAC_00026</name>
</gene>
<reference evidence="6" key="2">
    <citation type="submission" date="2013-11" db="EMBL/GenBank/DDBJ databases">
        <title>Draft genome sequence of Anaerostipes caccae (DSM 14662).</title>
        <authorList>
            <person name="Sudarsanam P."/>
            <person name="Ley R."/>
            <person name="Guruge J."/>
            <person name="Turnbaugh P.J."/>
            <person name="Mahowald M."/>
            <person name="Liep D."/>
            <person name="Gordon J."/>
        </authorList>
    </citation>
    <scope>NUCLEOTIDE SEQUENCE</scope>
    <source>
        <strain evidence="6">DSM 14662</strain>
    </source>
</reference>